<sequence length="945" mass="101003">MQIDEAREVRTTCPYCGVGCGVLAKVAADGEVTVRGDPDHPANFGRLCSKGSALAETIDLDGRLLHPEIHGRRTSWDEALDRVASTFSQTIAEHGPDAVAFYVSGQLLTEDYYVANKLMKGFIGSANIDTNSRLCMASSVAGHRRAFGSDTVPGNYEDLELADLIVLVGSNLAWCHPVLYQRIAAAREKRPEMKVVLVDPRRTMTSDIADLHLAIAPDGDVALFTGLLAYLGQHNALDRAYITAHTAGFGQALFAASALDLAGIAAATGLSEDELGRFYSLFAATAKTVTVYSQGVNQSSSGTDKVNAIINCHLATGRIGKPGTGPFSVTGQPNAMGGREVGGMANMLAAHMEIENPEHRERVQRFWNAPAVAQKPGLKAVEMFQGVADGRIRALWIMATNPVDSMPDADAVQAAIKACPFVVVSDVLASTDTVRHAHVRLPAAAWGEKDGTVTNSERRISRQRAFLDLPGEARPDWWIVAEVARRMGFDEAFSHASAAEIFAEHAALSGFENDSARDFDIGAYARIDGEDYDALAPFQWPAPSPGTPLWPAGHLPLKGGDQLSPPLSPTSDIAEMSDAQTLPISPLEGEMAGRPEGGAWARRPEGPTRFFANGNFYTPDRKARFIAIRPTIETRTSPDYPLILNTGRVRDHWHTMTRTGKSPRLSQHIAEPFAEIHPADARHFGIGDADIVRVSTVHGEALLRALVTARQRPGSVFVPMHWTDQFAVRARVDALVAPITDAISGQPASKNVAARLERFAAAAFGFAVLAERPASIDADYWSLARCAAGWRLELALQGGRDWTMFAASLLGDDAQGETLAYHDAAGGHYRFARFAGSRLVGALYLAPGPVAVSRSWVAEQLGADHADRRGRLAIVAGRPGGNHIDRGAVVCSCFGVGANQIAEAVRGGCASVAAIGAALGAGTNCGSCRAEIRTIIDARRLQAAE</sequence>
<evidence type="ECO:0000256" key="2">
    <source>
        <dbReference type="ARBA" id="ARBA00001966"/>
    </source>
</evidence>
<evidence type="ECO:0000313" key="12">
    <source>
        <dbReference type="EMBL" id="PTE10597.1"/>
    </source>
</evidence>
<dbReference type="AlphaFoldDB" id="A0A2T4IY66"/>
<dbReference type="Proteomes" id="UP000240259">
    <property type="component" value="Unassembled WGS sequence"/>
</dbReference>
<proteinExistence type="inferred from homology"/>
<dbReference type="Pfam" id="PF00384">
    <property type="entry name" value="Molybdopterin"/>
    <property type="match status" value="1"/>
</dbReference>
<accession>A0A2T4IY66</accession>
<dbReference type="PROSITE" id="PS51669">
    <property type="entry name" value="4FE4S_MOW_BIS_MGD"/>
    <property type="match status" value="1"/>
</dbReference>
<dbReference type="InterPro" id="IPR006963">
    <property type="entry name" value="Mopterin_OxRdtase_4Fe-4S_dom"/>
</dbReference>
<dbReference type="InterPro" id="IPR007419">
    <property type="entry name" value="BFD-like_2Fe2S-bd_dom"/>
</dbReference>
<evidence type="ECO:0000256" key="10">
    <source>
        <dbReference type="ARBA" id="ARBA00023063"/>
    </source>
</evidence>
<dbReference type="EMBL" id="PZJX01000024">
    <property type="protein sequence ID" value="PTE10597.1"/>
    <property type="molecule type" value="Genomic_DNA"/>
</dbReference>
<dbReference type="PANTHER" id="PTHR43105">
    <property type="entry name" value="RESPIRATORY NITRATE REDUCTASE"/>
    <property type="match status" value="1"/>
</dbReference>
<dbReference type="InterPro" id="IPR009010">
    <property type="entry name" value="Asp_de-COase-like_dom_sf"/>
</dbReference>
<evidence type="ECO:0000256" key="3">
    <source>
        <dbReference type="ARBA" id="ARBA00008747"/>
    </source>
</evidence>
<organism evidence="12 13">
    <name type="scientific">Mesorhizobium helmanticense</name>
    <dbReference type="NCBI Taxonomy" id="1776423"/>
    <lineage>
        <taxon>Bacteria</taxon>
        <taxon>Pseudomonadati</taxon>
        <taxon>Pseudomonadota</taxon>
        <taxon>Alphaproteobacteria</taxon>
        <taxon>Hyphomicrobiales</taxon>
        <taxon>Phyllobacteriaceae</taxon>
        <taxon>Mesorhizobium</taxon>
    </lineage>
</organism>
<dbReference type="Pfam" id="PF01568">
    <property type="entry name" value="Molydop_binding"/>
    <property type="match status" value="1"/>
</dbReference>
<evidence type="ECO:0000256" key="5">
    <source>
        <dbReference type="ARBA" id="ARBA00022505"/>
    </source>
</evidence>
<evidence type="ECO:0000259" key="11">
    <source>
        <dbReference type="PROSITE" id="PS51669"/>
    </source>
</evidence>
<dbReference type="RefSeq" id="WP_107649195.1">
    <property type="nucleotide sequence ID" value="NZ_PZJX01000024.1"/>
</dbReference>
<dbReference type="PIRSF" id="PIRSF036643">
    <property type="entry name" value="FDH_alpha"/>
    <property type="match status" value="1"/>
</dbReference>
<dbReference type="InterPro" id="IPR050123">
    <property type="entry name" value="Prok_molybdopt-oxidoreductase"/>
</dbReference>
<dbReference type="Pfam" id="PF04324">
    <property type="entry name" value="Fer2_BFD"/>
    <property type="match status" value="1"/>
</dbReference>
<dbReference type="GO" id="GO:0016491">
    <property type="term" value="F:oxidoreductase activity"/>
    <property type="evidence" value="ECO:0007669"/>
    <property type="project" value="UniProtKB-KW"/>
</dbReference>
<evidence type="ECO:0000256" key="9">
    <source>
        <dbReference type="ARBA" id="ARBA00023014"/>
    </source>
</evidence>
<evidence type="ECO:0000256" key="4">
    <source>
        <dbReference type="ARBA" id="ARBA00022485"/>
    </source>
</evidence>
<gene>
    <name evidence="12" type="ORF">C9427_11095</name>
</gene>
<dbReference type="PROSITE" id="PS00551">
    <property type="entry name" value="MOLYBDOPTERIN_PROK_1"/>
    <property type="match status" value="1"/>
</dbReference>
<evidence type="ECO:0000313" key="13">
    <source>
        <dbReference type="Proteomes" id="UP000240259"/>
    </source>
</evidence>
<dbReference type="GO" id="GO:0043546">
    <property type="term" value="F:molybdopterin cofactor binding"/>
    <property type="evidence" value="ECO:0007669"/>
    <property type="project" value="InterPro"/>
</dbReference>
<evidence type="ECO:0000256" key="8">
    <source>
        <dbReference type="ARBA" id="ARBA00023004"/>
    </source>
</evidence>
<dbReference type="GO" id="GO:0042128">
    <property type="term" value="P:nitrate assimilation"/>
    <property type="evidence" value="ECO:0007669"/>
    <property type="project" value="UniProtKB-KW"/>
</dbReference>
<evidence type="ECO:0000256" key="7">
    <source>
        <dbReference type="ARBA" id="ARBA00023002"/>
    </source>
</evidence>
<feature type="domain" description="4Fe-4S Mo/W bis-MGD-type" evidence="11">
    <location>
        <begin position="6"/>
        <end position="62"/>
    </location>
</feature>
<dbReference type="OrthoDB" id="9816402at2"/>
<keyword evidence="5" id="KW-0500">Molybdenum</keyword>
<dbReference type="GO" id="GO:0045333">
    <property type="term" value="P:cellular respiration"/>
    <property type="evidence" value="ECO:0007669"/>
    <property type="project" value="UniProtKB-ARBA"/>
</dbReference>
<dbReference type="SUPFAM" id="SSF53706">
    <property type="entry name" value="Formate dehydrogenase/DMSO reductase, domains 1-3"/>
    <property type="match status" value="1"/>
</dbReference>
<dbReference type="InterPro" id="IPR006657">
    <property type="entry name" value="MoPterin_dinucl-bd_dom"/>
</dbReference>
<keyword evidence="13" id="KW-1185">Reference proteome</keyword>
<keyword evidence="4" id="KW-0004">4Fe-4S</keyword>
<dbReference type="CDD" id="cd02791">
    <property type="entry name" value="MopB_CT_Nitrate-R-NapA-like"/>
    <property type="match status" value="1"/>
</dbReference>
<dbReference type="GO" id="GO:0046872">
    <property type="term" value="F:metal ion binding"/>
    <property type="evidence" value="ECO:0007669"/>
    <property type="project" value="UniProtKB-KW"/>
</dbReference>
<keyword evidence="6" id="KW-0479">Metal-binding</keyword>
<dbReference type="Gene3D" id="3.40.50.740">
    <property type="match status" value="1"/>
</dbReference>
<dbReference type="GO" id="GO:0016020">
    <property type="term" value="C:membrane"/>
    <property type="evidence" value="ECO:0007669"/>
    <property type="project" value="TreeGrafter"/>
</dbReference>
<reference evidence="12 13" key="1">
    <citation type="submission" date="2018-03" db="EMBL/GenBank/DDBJ databases">
        <title>Genome sequence of the symbiotic type strain Mesorhizobium helmanticense CSLC115NT isolated from Lotus corniculatus nodules.</title>
        <authorList>
            <person name="Sannazzaro A.I."/>
            <person name="Torres Tejerizo G.A."/>
            <person name="Dip D."/>
            <person name="Caballero M."/>
            <person name="Pistorio M."/>
            <person name="Estrella M.J."/>
        </authorList>
    </citation>
    <scope>NUCLEOTIDE SEQUENCE [LARGE SCALE GENOMIC DNA]</scope>
    <source>
        <strain evidence="12 13">CSLC115N</strain>
    </source>
</reference>
<dbReference type="SMART" id="SM00926">
    <property type="entry name" value="Molybdop_Fe4S4"/>
    <property type="match status" value="1"/>
</dbReference>
<keyword evidence="8" id="KW-0408">Iron</keyword>
<keyword evidence="9" id="KW-0411">Iron-sulfur</keyword>
<comment type="similarity">
    <text evidence="3">Belongs to the prokaryotic molybdopterin-containing oxidoreductase family. NasA/NapA/NarB subfamily.</text>
</comment>
<protein>
    <submittedName>
        <fullName evidence="12">Nitrate reductase</fullName>
    </submittedName>
</protein>
<dbReference type="GO" id="GO:0051539">
    <property type="term" value="F:4 iron, 4 sulfur cluster binding"/>
    <property type="evidence" value="ECO:0007669"/>
    <property type="project" value="UniProtKB-KW"/>
</dbReference>
<dbReference type="InterPro" id="IPR006656">
    <property type="entry name" value="Mopterin_OxRdtase"/>
</dbReference>
<comment type="cofactor">
    <cofactor evidence="2">
        <name>[4Fe-4S] cluster</name>
        <dbReference type="ChEBI" id="CHEBI:49883"/>
    </cofactor>
</comment>
<comment type="cofactor">
    <cofactor evidence="1">
        <name>Mo-bis(molybdopterin guanine dinucleotide)</name>
        <dbReference type="ChEBI" id="CHEBI:60539"/>
    </cofactor>
</comment>
<keyword evidence="7" id="KW-0560">Oxidoreductase</keyword>
<dbReference type="InterPro" id="IPR041957">
    <property type="entry name" value="CT_Nitrate-R-NapA-like"/>
</dbReference>
<dbReference type="CDD" id="cd02754">
    <property type="entry name" value="MopB_Nitrate-R-NapA-like"/>
    <property type="match status" value="1"/>
</dbReference>
<dbReference type="InterPro" id="IPR041854">
    <property type="entry name" value="BFD-like_2Fe2S-bd_dom_sf"/>
</dbReference>
<evidence type="ECO:0000256" key="6">
    <source>
        <dbReference type="ARBA" id="ARBA00022723"/>
    </source>
</evidence>
<dbReference type="Gene3D" id="2.40.40.20">
    <property type="match status" value="1"/>
</dbReference>
<dbReference type="InterPro" id="IPR027467">
    <property type="entry name" value="MopterinOxRdtase_cofactor_BS"/>
</dbReference>
<name>A0A2T4IY66_9HYPH</name>
<keyword evidence="10" id="KW-0534">Nitrate assimilation</keyword>
<dbReference type="Gene3D" id="1.10.10.1100">
    <property type="entry name" value="BFD-like [2Fe-2S]-binding domain"/>
    <property type="match status" value="1"/>
</dbReference>
<dbReference type="Gene3D" id="2.20.25.90">
    <property type="entry name" value="ADC-like domains"/>
    <property type="match status" value="1"/>
</dbReference>
<evidence type="ECO:0000256" key="1">
    <source>
        <dbReference type="ARBA" id="ARBA00001942"/>
    </source>
</evidence>
<dbReference type="GO" id="GO:1990204">
    <property type="term" value="C:oxidoreductase complex"/>
    <property type="evidence" value="ECO:0007669"/>
    <property type="project" value="UniProtKB-ARBA"/>
</dbReference>
<dbReference type="Pfam" id="PF04879">
    <property type="entry name" value="Molybdop_Fe4S4"/>
    <property type="match status" value="1"/>
</dbReference>
<comment type="caution">
    <text evidence="12">The sequence shown here is derived from an EMBL/GenBank/DDBJ whole genome shotgun (WGS) entry which is preliminary data.</text>
</comment>
<dbReference type="Gene3D" id="3.40.228.10">
    <property type="entry name" value="Dimethylsulfoxide Reductase, domain 2"/>
    <property type="match status" value="1"/>
</dbReference>
<dbReference type="PANTHER" id="PTHR43105:SF9">
    <property type="entry name" value="NADPH-FE(3+) OXIDOREDUCTASE SUBUNIT ALPHA"/>
    <property type="match status" value="1"/>
</dbReference>
<dbReference type="SUPFAM" id="SSF50692">
    <property type="entry name" value="ADC-like"/>
    <property type="match status" value="1"/>
</dbReference>